<dbReference type="InterPro" id="IPR021530">
    <property type="entry name" value="AllH-like"/>
</dbReference>
<sequence length="259" mass="26578">MTPLDMGVGARRILSRAGAGTVHSVYAKAVYLRFPQGLVALTGPGVARGPLHLRCSALPAVAAGDRVVTTGTGLQVRRAWISLACPTWRPLPPPAGDLLAHRAVGVDATAHVPPSLLLTGGFGGLDHQVSQYLRAGDLSPLARLLGGRGPGLTPSGDDVLAGVFLVARALWGAAGQPHLVALAGTVRTNDIAAAFLAWAARGRLIEPAHTFLDAVADGQVTRARTAVDTLLTFGQSSGQDLVSGLARGLRHLPAHPDAG</sequence>
<dbReference type="Pfam" id="PF11392">
    <property type="entry name" value="AllH"/>
    <property type="match status" value="1"/>
</dbReference>
<dbReference type="RefSeq" id="WP_329509256.1">
    <property type="nucleotide sequence ID" value="NZ_BAAAYZ010000279.1"/>
</dbReference>
<organism evidence="1 2">
    <name type="scientific">Streptomyces chiangmaiensis</name>
    <dbReference type="NCBI Taxonomy" id="766497"/>
    <lineage>
        <taxon>Bacteria</taxon>
        <taxon>Bacillati</taxon>
        <taxon>Actinomycetota</taxon>
        <taxon>Actinomycetes</taxon>
        <taxon>Kitasatosporales</taxon>
        <taxon>Streptomycetaceae</taxon>
        <taxon>Streptomyces</taxon>
    </lineage>
</organism>
<protein>
    <submittedName>
        <fullName evidence="1">DUF2877 domain-containing protein</fullName>
    </submittedName>
</protein>
<keyword evidence="2" id="KW-1185">Reference proteome</keyword>
<gene>
    <name evidence="1" type="ORF">VXC91_23270</name>
</gene>
<dbReference type="EMBL" id="JAYWVC010000085">
    <property type="protein sequence ID" value="MED7824829.1"/>
    <property type="molecule type" value="Genomic_DNA"/>
</dbReference>
<dbReference type="Proteomes" id="UP001333996">
    <property type="component" value="Unassembled WGS sequence"/>
</dbReference>
<comment type="caution">
    <text evidence="1">The sequence shown here is derived from an EMBL/GenBank/DDBJ whole genome shotgun (WGS) entry which is preliminary data.</text>
</comment>
<evidence type="ECO:0000313" key="1">
    <source>
        <dbReference type="EMBL" id="MED7824829.1"/>
    </source>
</evidence>
<evidence type="ECO:0000313" key="2">
    <source>
        <dbReference type="Proteomes" id="UP001333996"/>
    </source>
</evidence>
<reference evidence="1" key="1">
    <citation type="submission" date="2024-01" db="EMBL/GenBank/DDBJ databases">
        <title>First draft genome sequence data of TA4-1, the type strain of Gram-positive actinobacterium Streptomyces chiangmaiensis.</title>
        <authorList>
            <person name="Yasawong M."/>
            <person name="Nantapong N."/>
        </authorList>
    </citation>
    <scope>NUCLEOTIDE SEQUENCE</scope>
    <source>
        <strain evidence="1">TA4-1</strain>
    </source>
</reference>
<accession>A0ABU7FP27</accession>
<name>A0ABU7FP27_9ACTN</name>
<proteinExistence type="predicted"/>